<name>A0A2P1NNE4_9BURK</name>
<evidence type="ECO:0000313" key="8">
    <source>
        <dbReference type="EMBL" id="AVP58526.1"/>
    </source>
</evidence>
<accession>A0A2P1NNE4</accession>
<comment type="function">
    <text evidence="7">Essential cell division protein. May link together the upstream cell division proteins, which are predominantly cytoplasmic, with the downstream cell division proteins, which are predominantly periplasmic.</text>
</comment>
<dbReference type="GO" id="GO:0043093">
    <property type="term" value="P:FtsZ-dependent cytokinesis"/>
    <property type="evidence" value="ECO:0007669"/>
    <property type="project" value="UniProtKB-UniRule"/>
</dbReference>
<organism evidence="8 9">
    <name type="scientific">Pulveribacter suum</name>
    <dbReference type="NCBI Taxonomy" id="2116657"/>
    <lineage>
        <taxon>Bacteria</taxon>
        <taxon>Pseudomonadati</taxon>
        <taxon>Pseudomonadota</taxon>
        <taxon>Betaproteobacteria</taxon>
        <taxon>Burkholderiales</taxon>
        <taxon>Comamonadaceae</taxon>
        <taxon>Pulveribacter</taxon>
    </lineage>
</organism>
<dbReference type="GO" id="GO:0030428">
    <property type="term" value="C:cell septum"/>
    <property type="evidence" value="ECO:0007669"/>
    <property type="project" value="TreeGrafter"/>
</dbReference>
<sequence>MGSRLVALILLLLLVVVHGQLWTGRGSIGQVQEMRRQLAEQQLANAQARQANERLAAEVQDLREGLDMVEEKARSELGMVRQGEIYVHVTPVQPQPSQK</sequence>
<dbReference type="Proteomes" id="UP000241829">
    <property type="component" value="Chromosome"/>
</dbReference>
<keyword evidence="6 7" id="KW-0131">Cell cycle</keyword>
<dbReference type="InterPro" id="IPR007060">
    <property type="entry name" value="FtsL/DivIC"/>
</dbReference>
<gene>
    <name evidence="7" type="primary">ftsB</name>
    <name evidence="8" type="ORF">C7H73_13190</name>
</gene>
<dbReference type="PANTHER" id="PTHR37485">
    <property type="entry name" value="CELL DIVISION PROTEIN FTSB"/>
    <property type="match status" value="1"/>
</dbReference>
<feature type="coiled-coil region" evidence="7">
    <location>
        <begin position="31"/>
        <end position="72"/>
    </location>
</feature>
<keyword evidence="1 7" id="KW-1003">Cell membrane</keyword>
<evidence type="ECO:0000256" key="4">
    <source>
        <dbReference type="ARBA" id="ARBA00022989"/>
    </source>
</evidence>
<evidence type="ECO:0000256" key="7">
    <source>
        <dbReference type="HAMAP-Rule" id="MF_00599"/>
    </source>
</evidence>
<keyword evidence="7" id="KW-0175">Coiled coil</keyword>
<dbReference type="EMBL" id="CP027792">
    <property type="protein sequence ID" value="AVP58526.1"/>
    <property type="molecule type" value="Genomic_DNA"/>
</dbReference>
<protein>
    <recommendedName>
        <fullName evidence="7">Cell division protein FtsB</fullName>
    </recommendedName>
</protein>
<dbReference type="RefSeq" id="WP_106847074.1">
    <property type="nucleotide sequence ID" value="NZ_CP027792.1"/>
</dbReference>
<dbReference type="HAMAP" id="MF_00599">
    <property type="entry name" value="FtsB"/>
    <property type="match status" value="1"/>
</dbReference>
<dbReference type="InterPro" id="IPR023081">
    <property type="entry name" value="Cell_div_FtsB"/>
</dbReference>
<comment type="subunit">
    <text evidence="7">Part of a complex composed of FtsB, FtsL and FtsQ.</text>
</comment>
<feature type="topological domain" description="Cytoplasmic" evidence="7">
    <location>
        <begin position="1"/>
        <end position="5"/>
    </location>
</feature>
<dbReference type="KEGG" id="melm:C7H73_13190"/>
<keyword evidence="3 7" id="KW-0812">Transmembrane</keyword>
<evidence type="ECO:0000313" key="9">
    <source>
        <dbReference type="Proteomes" id="UP000241829"/>
    </source>
</evidence>
<reference evidence="9" key="1">
    <citation type="submission" date="2018-03" db="EMBL/GenBank/DDBJ databases">
        <title>Genome sequencing of Melaminivora sp. strain SC2-7.</title>
        <authorList>
            <person name="Kim S.-J."/>
            <person name="Heo J."/>
            <person name="Ahn J.-H."/>
            <person name="Kwon S.-W."/>
        </authorList>
    </citation>
    <scope>NUCLEOTIDE SEQUENCE [LARGE SCALE GENOMIC DNA]</scope>
    <source>
        <strain evidence="9">SC2-7</strain>
    </source>
</reference>
<keyword evidence="4 7" id="KW-1133">Transmembrane helix</keyword>
<evidence type="ECO:0000256" key="1">
    <source>
        <dbReference type="ARBA" id="ARBA00022475"/>
    </source>
</evidence>
<dbReference type="GO" id="GO:0032153">
    <property type="term" value="C:cell division site"/>
    <property type="evidence" value="ECO:0007669"/>
    <property type="project" value="UniProtKB-UniRule"/>
</dbReference>
<dbReference type="GO" id="GO:0005886">
    <property type="term" value="C:plasma membrane"/>
    <property type="evidence" value="ECO:0007669"/>
    <property type="project" value="UniProtKB-SubCell"/>
</dbReference>
<evidence type="ECO:0000256" key="2">
    <source>
        <dbReference type="ARBA" id="ARBA00022618"/>
    </source>
</evidence>
<dbReference type="PANTHER" id="PTHR37485:SF1">
    <property type="entry name" value="CELL DIVISION PROTEIN FTSB"/>
    <property type="match status" value="1"/>
</dbReference>
<evidence type="ECO:0000256" key="5">
    <source>
        <dbReference type="ARBA" id="ARBA00023136"/>
    </source>
</evidence>
<comment type="subcellular location">
    <subcellularLocation>
        <location evidence="7">Cell inner membrane</location>
        <topology evidence="7">Single-pass type II membrane protein</topology>
    </subcellularLocation>
    <text evidence="7">Localizes to the division septum.</text>
</comment>
<comment type="similarity">
    <text evidence="7">Belongs to the FtsB family.</text>
</comment>
<evidence type="ECO:0000256" key="6">
    <source>
        <dbReference type="ARBA" id="ARBA00023306"/>
    </source>
</evidence>
<dbReference type="OrthoDB" id="7061211at2"/>
<dbReference type="AlphaFoldDB" id="A0A2P1NNE4"/>
<keyword evidence="2 7" id="KW-0132">Cell division</keyword>
<keyword evidence="7" id="KW-0997">Cell inner membrane</keyword>
<feature type="topological domain" description="Periplasmic" evidence="7">
    <location>
        <begin position="24"/>
        <end position="99"/>
    </location>
</feature>
<keyword evidence="5 7" id="KW-0472">Membrane</keyword>
<evidence type="ECO:0000256" key="3">
    <source>
        <dbReference type="ARBA" id="ARBA00022692"/>
    </source>
</evidence>
<keyword evidence="9" id="KW-1185">Reference proteome</keyword>
<proteinExistence type="inferred from homology"/>
<dbReference type="Pfam" id="PF04977">
    <property type="entry name" value="DivIC"/>
    <property type="match status" value="1"/>
</dbReference>